<name>A0A6D2KJM7_9BRAS</name>
<dbReference type="InterPro" id="IPR044730">
    <property type="entry name" value="RNase_H-like_dom_plant"/>
</dbReference>
<dbReference type="InterPro" id="IPR036397">
    <property type="entry name" value="RNaseH_sf"/>
</dbReference>
<evidence type="ECO:0000313" key="2">
    <source>
        <dbReference type="EMBL" id="CAA7047887.1"/>
    </source>
</evidence>
<evidence type="ECO:0000259" key="1">
    <source>
        <dbReference type="Pfam" id="PF13456"/>
    </source>
</evidence>
<dbReference type="InterPro" id="IPR052929">
    <property type="entry name" value="RNase_H-like_EbsB-rel"/>
</dbReference>
<dbReference type="GO" id="GO:0003676">
    <property type="term" value="F:nucleic acid binding"/>
    <property type="evidence" value="ECO:0007669"/>
    <property type="project" value="InterPro"/>
</dbReference>
<dbReference type="InterPro" id="IPR012337">
    <property type="entry name" value="RNaseH-like_sf"/>
</dbReference>
<dbReference type="Pfam" id="PF13456">
    <property type="entry name" value="RVT_3"/>
    <property type="match status" value="1"/>
</dbReference>
<dbReference type="Proteomes" id="UP000467841">
    <property type="component" value="Unassembled WGS sequence"/>
</dbReference>
<dbReference type="OrthoDB" id="1745633at2759"/>
<dbReference type="EMBL" id="CACVBM020001384">
    <property type="protein sequence ID" value="CAA7047887.1"/>
    <property type="molecule type" value="Genomic_DNA"/>
</dbReference>
<evidence type="ECO:0000313" key="3">
    <source>
        <dbReference type="Proteomes" id="UP000467841"/>
    </source>
</evidence>
<organism evidence="2 3">
    <name type="scientific">Microthlaspi erraticum</name>
    <dbReference type="NCBI Taxonomy" id="1685480"/>
    <lineage>
        <taxon>Eukaryota</taxon>
        <taxon>Viridiplantae</taxon>
        <taxon>Streptophyta</taxon>
        <taxon>Embryophyta</taxon>
        <taxon>Tracheophyta</taxon>
        <taxon>Spermatophyta</taxon>
        <taxon>Magnoliopsida</taxon>
        <taxon>eudicotyledons</taxon>
        <taxon>Gunneridae</taxon>
        <taxon>Pentapetalae</taxon>
        <taxon>rosids</taxon>
        <taxon>malvids</taxon>
        <taxon>Brassicales</taxon>
        <taxon>Brassicaceae</taxon>
        <taxon>Coluteocarpeae</taxon>
        <taxon>Microthlaspi</taxon>
    </lineage>
</organism>
<dbReference type="Gene3D" id="3.30.420.10">
    <property type="entry name" value="Ribonuclease H-like superfamily/Ribonuclease H"/>
    <property type="match status" value="1"/>
</dbReference>
<reference evidence="2" key="1">
    <citation type="submission" date="2020-01" db="EMBL/GenBank/DDBJ databases">
        <authorList>
            <person name="Mishra B."/>
        </authorList>
    </citation>
    <scope>NUCLEOTIDE SEQUENCE [LARGE SCALE GENOMIC DNA]</scope>
</reference>
<sequence>MLVIRAPFRESFNPLAISSTKKGIAKLKTIVCLPPIGLKDESLAPWILWNIWLSRNNKIFKGSCLNEWGTLSLAITRAREWIQAQEEISTPIQRPIRPSSADILENFIRCQTDGSWSKEHRAGGTGWTFHNQALETLNQGSKAFKNIASPLIAEGLALRQALDLGFARLHVASDSQQLIAAINSDSIPSEIFGIVQDIAHISLSFSSIIFGSIPRAANSLAKRSLQNFLSGE</sequence>
<dbReference type="PANTHER" id="PTHR47074">
    <property type="entry name" value="BNAC02G40300D PROTEIN"/>
    <property type="match status" value="1"/>
</dbReference>
<accession>A0A6D2KJM7</accession>
<dbReference type="CDD" id="cd06222">
    <property type="entry name" value="RNase_H_like"/>
    <property type="match status" value="1"/>
</dbReference>
<dbReference type="GO" id="GO:0004523">
    <property type="term" value="F:RNA-DNA hybrid ribonuclease activity"/>
    <property type="evidence" value="ECO:0007669"/>
    <property type="project" value="InterPro"/>
</dbReference>
<feature type="domain" description="RNase H type-1" evidence="1">
    <location>
        <begin position="112"/>
        <end position="222"/>
    </location>
</feature>
<comment type="caution">
    <text evidence="2">The sequence shown here is derived from an EMBL/GenBank/DDBJ whole genome shotgun (WGS) entry which is preliminary data.</text>
</comment>
<keyword evidence="3" id="KW-1185">Reference proteome</keyword>
<protein>
    <recommendedName>
        <fullName evidence="1">RNase H type-1 domain-containing protein</fullName>
    </recommendedName>
</protein>
<gene>
    <name evidence="2" type="ORF">MERR_LOCUS35122</name>
</gene>
<dbReference type="AlphaFoldDB" id="A0A6D2KJM7"/>
<proteinExistence type="predicted"/>
<dbReference type="PANTHER" id="PTHR47074:SF11">
    <property type="entry name" value="REVERSE TRANSCRIPTASE-LIKE PROTEIN"/>
    <property type="match status" value="1"/>
</dbReference>
<dbReference type="SUPFAM" id="SSF53098">
    <property type="entry name" value="Ribonuclease H-like"/>
    <property type="match status" value="1"/>
</dbReference>
<dbReference type="InterPro" id="IPR002156">
    <property type="entry name" value="RNaseH_domain"/>
</dbReference>